<dbReference type="RefSeq" id="WP_131849758.1">
    <property type="nucleotide sequence ID" value="NZ_SLXV01000048.1"/>
</dbReference>
<dbReference type="PANTHER" id="PTHR38042">
    <property type="entry name" value="UROPORPHYRINOGEN-III SYNTHASE, CHLOROPLASTIC"/>
    <property type="match status" value="1"/>
</dbReference>
<dbReference type="PANTHER" id="PTHR38042:SF1">
    <property type="entry name" value="UROPORPHYRINOGEN-III SYNTHASE, CHLOROPLASTIC"/>
    <property type="match status" value="1"/>
</dbReference>
<dbReference type="GO" id="GO:0006782">
    <property type="term" value="P:protoporphyrinogen IX biosynthetic process"/>
    <property type="evidence" value="ECO:0007669"/>
    <property type="project" value="UniProtKB-UniRule"/>
</dbReference>
<evidence type="ECO:0000259" key="10">
    <source>
        <dbReference type="Pfam" id="PF02602"/>
    </source>
</evidence>
<dbReference type="GO" id="GO:0006780">
    <property type="term" value="P:uroporphyrinogen III biosynthetic process"/>
    <property type="evidence" value="ECO:0007669"/>
    <property type="project" value="UniProtKB-UniRule"/>
</dbReference>
<dbReference type="OrthoDB" id="9815856at2"/>
<evidence type="ECO:0000313" key="12">
    <source>
        <dbReference type="Proteomes" id="UP000294746"/>
    </source>
</evidence>
<dbReference type="InterPro" id="IPR003754">
    <property type="entry name" value="4pyrrol_synth_uPrphyn_synth"/>
</dbReference>
<evidence type="ECO:0000256" key="5">
    <source>
        <dbReference type="ARBA" id="ARBA00023244"/>
    </source>
</evidence>
<feature type="domain" description="Tetrapyrrole biosynthesis uroporphyrinogen III synthase" evidence="10">
    <location>
        <begin position="33"/>
        <end position="265"/>
    </location>
</feature>
<evidence type="ECO:0000256" key="6">
    <source>
        <dbReference type="ARBA" id="ARBA00037589"/>
    </source>
</evidence>
<evidence type="ECO:0000256" key="1">
    <source>
        <dbReference type="ARBA" id="ARBA00004772"/>
    </source>
</evidence>
<keyword evidence="12" id="KW-1185">Reference proteome</keyword>
<keyword evidence="4 9" id="KW-0456">Lyase</keyword>
<dbReference type="CDD" id="cd06578">
    <property type="entry name" value="HemD"/>
    <property type="match status" value="1"/>
</dbReference>
<dbReference type="InterPro" id="IPR039793">
    <property type="entry name" value="UROS/Hem4"/>
</dbReference>
<keyword evidence="5 9" id="KW-0627">Porphyrin biosynthesis</keyword>
<comment type="function">
    <text evidence="6 9">Catalyzes cyclization of the linear tetrapyrrole, hydroxymethylbilane, to the macrocyclic uroporphyrinogen III.</text>
</comment>
<protein>
    <recommendedName>
        <fullName evidence="7 9">Uroporphyrinogen-III synthase</fullName>
        <ecNumber evidence="3 9">4.2.1.75</ecNumber>
    </recommendedName>
</protein>
<organism evidence="11 12">
    <name type="scientific">Baia soyae</name>
    <dbReference type="NCBI Taxonomy" id="1544746"/>
    <lineage>
        <taxon>Bacteria</taxon>
        <taxon>Bacillati</taxon>
        <taxon>Bacillota</taxon>
        <taxon>Bacilli</taxon>
        <taxon>Bacillales</taxon>
        <taxon>Thermoactinomycetaceae</taxon>
        <taxon>Baia</taxon>
    </lineage>
</organism>
<dbReference type="EC" id="4.2.1.75" evidence="3 9"/>
<evidence type="ECO:0000256" key="4">
    <source>
        <dbReference type="ARBA" id="ARBA00023239"/>
    </source>
</evidence>
<gene>
    <name evidence="11" type="ORF">EDD57_1486</name>
</gene>
<comment type="pathway">
    <text evidence="1 9">Porphyrin-containing compound metabolism; protoporphyrin-IX biosynthesis; coproporphyrinogen-III from 5-aminolevulinate: step 3/4.</text>
</comment>
<evidence type="ECO:0000256" key="8">
    <source>
        <dbReference type="ARBA" id="ARBA00048617"/>
    </source>
</evidence>
<comment type="similarity">
    <text evidence="2 9">Belongs to the uroporphyrinogen-III synthase family.</text>
</comment>
<evidence type="ECO:0000256" key="7">
    <source>
        <dbReference type="ARBA" id="ARBA00040167"/>
    </source>
</evidence>
<evidence type="ECO:0000313" key="11">
    <source>
        <dbReference type="EMBL" id="TCP63642.1"/>
    </source>
</evidence>
<evidence type="ECO:0000256" key="2">
    <source>
        <dbReference type="ARBA" id="ARBA00008133"/>
    </source>
</evidence>
<evidence type="ECO:0000256" key="3">
    <source>
        <dbReference type="ARBA" id="ARBA00013109"/>
    </source>
</evidence>
<dbReference type="SUPFAM" id="SSF69618">
    <property type="entry name" value="HemD-like"/>
    <property type="match status" value="1"/>
</dbReference>
<dbReference type="Gene3D" id="3.40.50.10090">
    <property type="match status" value="2"/>
</dbReference>
<dbReference type="AlphaFoldDB" id="A0A4R2RIM1"/>
<dbReference type="Pfam" id="PF02602">
    <property type="entry name" value="HEM4"/>
    <property type="match status" value="1"/>
</dbReference>
<proteinExistence type="inferred from homology"/>
<dbReference type="Proteomes" id="UP000294746">
    <property type="component" value="Unassembled WGS sequence"/>
</dbReference>
<dbReference type="EMBL" id="SLXV01000048">
    <property type="protein sequence ID" value="TCP63642.1"/>
    <property type="molecule type" value="Genomic_DNA"/>
</dbReference>
<dbReference type="UniPathway" id="UPA00251">
    <property type="reaction ID" value="UER00320"/>
</dbReference>
<name>A0A4R2RIM1_9BACL</name>
<dbReference type="InterPro" id="IPR036108">
    <property type="entry name" value="4pyrrol_syn_uPrphyn_synt_sf"/>
</dbReference>
<comment type="catalytic activity">
    <reaction evidence="8 9">
        <text>hydroxymethylbilane = uroporphyrinogen III + H2O</text>
        <dbReference type="Rhea" id="RHEA:18965"/>
        <dbReference type="ChEBI" id="CHEBI:15377"/>
        <dbReference type="ChEBI" id="CHEBI:57308"/>
        <dbReference type="ChEBI" id="CHEBI:57845"/>
        <dbReference type="EC" id="4.2.1.75"/>
    </reaction>
</comment>
<accession>A0A4R2RIM1</accession>
<dbReference type="GO" id="GO:0004852">
    <property type="term" value="F:uroporphyrinogen-III synthase activity"/>
    <property type="evidence" value="ECO:0007669"/>
    <property type="project" value="UniProtKB-UniRule"/>
</dbReference>
<evidence type="ECO:0000256" key="9">
    <source>
        <dbReference type="RuleBase" id="RU366031"/>
    </source>
</evidence>
<sequence length="276" mass="30322">MNDSIQEHLPQLEQKPLLGHRVLVTRARSQSSELVKSIADLGGEPIEMPMIRTVMPSDLSQIDVALQKVDQFDWIVLTSVNGAEFFFQRLSELQLDIRKVERVKIAAVGPKTAQIIEAKGVQVDLVPLTFRAEDLIEKLLRIVEPGQKVLLPRGNLAREILPMALRQVGCTIVEVDLYETQLDTGDAEGVARYLEQGALDIITFTSSSTVQNFVKVMQSIRPDVHALLSTTQLVCIGPVTADAAIKLGLNVAAIAEPYTIEGLIQAVLNIARQSIV</sequence>
<comment type="caution">
    <text evidence="11">The sequence shown here is derived from an EMBL/GenBank/DDBJ whole genome shotgun (WGS) entry which is preliminary data.</text>
</comment>
<reference evidence="11 12" key="1">
    <citation type="submission" date="2019-03" db="EMBL/GenBank/DDBJ databases">
        <title>Genomic Encyclopedia of Type Strains, Phase IV (KMG-IV): sequencing the most valuable type-strain genomes for metagenomic binning, comparative biology and taxonomic classification.</title>
        <authorList>
            <person name="Goeker M."/>
        </authorList>
    </citation>
    <scope>NUCLEOTIDE SEQUENCE [LARGE SCALE GENOMIC DNA]</scope>
    <source>
        <strain evidence="11 12">DSM 46831</strain>
    </source>
</reference>